<dbReference type="GO" id="GO:0009506">
    <property type="term" value="C:plasmodesma"/>
    <property type="evidence" value="ECO:0007669"/>
    <property type="project" value="TreeGrafter"/>
</dbReference>
<comment type="subcellular location">
    <subcellularLocation>
        <location evidence="1">Membrane</location>
    </subcellularLocation>
</comment>
<comment type="caution">
    <text evidence="3">The sequence shown here is derived from an EMBL/GenBank/DDBJ whole genome shotgun (WGS) entry which is preliminary data.</text>
</comment>
<dbReference type="AlphaFoldDB" id="A0AAW0MBL5"/>
<dbReference type="PANTHER" id="PTHR31415:SF4">
    <property type="entry name" value="NDR1_HIN1-LIKE PROTEIN 3"/>
    <property type="match status" value="1"/>
</dbReference>
<dbReference type="Proteomes" id="UP000237347">
    <property type="component" value="Unassembled WGS sequence"/>
</dbReference>
<dbReference type="EMBL" id="PKMF04000004">
    <property type="protein sequence ID" value="KAK7860851.1"/>
    <property type="molecule type" value="Genomic_DNA"/>
</dbReference>
<dbReference type="GO" id="GO:0005886">
    <property type="term" value="C:plasma membrane"/>
    <property type="evidence" value="ECO:0007669"/>
    <property type="project" value="TreeGrafter"/>
</dbReference>
<evidence type="ECO:0000313" key="4">
    <source>
        <dbReference type="Proteomes" id="UP000237347"/>
    </source>
</evidence>
<name>A0AAW0MBL5_QUESU</name>
<evidence type="ECO:0000256" key="1">
    <source>
        <dbReference type="ARBA" id="ARBA00004370"/>
    </source>
</evidence>
<proteinExistence type="predicted"/>
<keyword evidence="4" id="KW-1185">Reference proteome</keyword>
<dbReference type="PANTHER" id="PTHR31415">
    <property type="entry name" value="OS05G0367900 PROTEIN"/>
    <property type="match status" value="1"/>
</dbReference>
<keyword evidence="2" id="KW-0472">Membrane</keyword>
<protein>
    <submittedName>
        <fullName evidence="3">Ndr1/hin1-like protein 3</fullName>
    </submittedName>
</protein>
<dbReference type="InterPro" id="IPR044839">
    <property type="entry name" value="NDR1-like"/>
</dbReference>
<accession>A0AAW0MBL5</accession>
<organism evidence="3 4">
    <name type="scientific">Quercus suber</name>
    <name type="common">Cork oak</name>
    <dbReference type="NCBI Taxonomy" id="58331"/>
    <lineage>
        <taxon>Eukaryota</taxon>
        <taxon>Viridiplantae</taxon>
        <taxon>Streptophyta</taxon>
        <taxon>Embryophyta</taxon>
        <taxon>Tracheophyta</taxon>
        <taxon>Spermatophyta</taxon>
        <taxon>Magnoliopsida</taxon>
        <taxon>eudicotyledons</taxon>
        <taxon>Gunneridae</taxon>
        <taxon>Pentapetalae</taxon>
        <taxon>rosids</taxon>
        <taxon>fabids</taxon>
        <taxon>Fagales</taxon>
        <taxon>Fagaceae</taxon>
        <taxon>Quercus</taxon>
    </lineage>
</organism>
<evidence type="ECO:0000313" key="3">
    <source>
        <dbReference type="EMBL" id="KAK7860851.1"/>
    </source>
</evidence>
<reference evidence="3 4" key="1">
    <citation type="journal article" date="2018" name="Sci. Data">
        <title>The draft genome sequence of cork oak.</title>
        <authorList>
            <person name="Ramos A.M."/>
            <person name="Usie A."/>
            <person name="Barbosa P."/>
            <person name="Barros P.M."/>
            <person name="Capote T."/>
            <person name="Chaves I."/>
            <person name="Simoes F."/>
            <person name="Abreu I."/>
            <person name="Carrasquinho I."/>
            <person name="Faro C."/>
            <person name="Guimaraes J.B."/>
            <person name="Mendonca D."/>
            <person name="Nobrega F."/>
            <person name="Rodrigues L."/>
            <person name="Saibo N.J.M."/>
            <person name="Varela M.C."/>
            <person name="Egas C."/>
            <person name="Matos J."/>
            <person name="Miguel C.M."/>
            <person name="Oliveira M.M."/>
            <person name="Ricardo C.P."/>
            <person name="Goncalves S."/>
        </authorList>
    </citation>
    <scope>NUCLEOTIDE SEQUENCE [LARGE SCALE GENOMIC DNA]</scope>
    <source>
        <strain evidence="4">cv. HL8</strain>
    </source>
</reference>
<dbReference type="GO" id="GO:0098542">
    <property type="term" value="P:defense response to other organism"/>
    <property type="evidence" value="ECO:0007669"/>
    <property type="project" value="InterPro"/>
</dbReference>
<sequence>MLARSKAAKLNSLNFVINNSRERTPLEWFLPRPINATTKRSRQTQRPWLLLLPFWLPLENHSGLDSHHCPCYLHLLAYPSTQNVQGPYHGCQTQFNFTNNNNNNLRYKLDLNITLRNPNKKMAMYFDKIEANAFYEGQRFDTENLTIWGFKLERKSRHFLNATFAGQQWMELGANVLDFNEEKSVGVYSIDLKCHLRIRFRIGDFIGGDHKPKVKCGLKVPLSSNGNLSTVRFETTRCDVHLF</sequence>
<gene>
    <name evidence="3" type="primary">NHL3_0</name>
    <name evidence="3" type="ORF">CFP56_029174</name>
</gene>
<evidence type="ECO:0000256" key="2">
    <source>
        <dbReference type="ARBA" id="ARBA00023136"/>
    </source>
</evidence>